<dbReference type="PRINTS" id="PR00991">
    <property type="entry name" value="6PFRUCTKNASE"/>
</dbReference>
<dbReference type="InterPro" id="IPR029033">
    <property type="entry name" value="His_PPase_superfam"/>
</dbReference>
<keyword evidence="8" id="KW-1185">Reference proteome</keyword>
<evidence type="ECO:0000313" key="8">
    <source>
        <dbReference type="Proteomes" id="UP001244341"/>
    </source>
</evidence>
<dbReference type="InterPro" id="IPR013078">
    <property type="entry name" value="His_Pase_superF_clade-1"/>
</dbReference>
<dbReference type="CDD" id="cd07067">
    <property type="entry name" value="HP_PGM_like"/>
    <property type="match status" value="1"/>
</dbReference>
<dbReference type="InterPro" id="IPR029016">
    <property type="entry name" value="GAF-like_dom_sf"/>
</dbReference>
<evidence type="ECO:0000313" key="7">
    <source>
        <dbReference type="EMBL" id="WIA21658.1"/>
    </source>
</evidence>
<feature type="region of interest" description="Disordered" evidence="5">
    <location>
        <begin position="1"/>
        <end position="33"/>
    </location>
</feature>
<dbReference type="InterPro" id="IPR000719">
    <property type="entry name" value="Prot_kinase_dom"/>
</dbReference>
<name>A0ABY8UJE6_TETOB</name>
<dbReference type="InterPro" id="IPR001345">
    <property type="entry name" value="PG/BPGM_mutase_AS"/>
</dbReference>
<feature type="compositionally biased region" description="Low complexity" evidence="5">
    <location>
        <begin position="1083"/>
        <end position="1096"/>
    </location>
</feature>
<sequence length="1377" mass="148693">MWEFWRGKLSKGRTSPRSSANAGSPRNQDRRAPAVVNFKDLNLSVDDELLEDAQAESAYHEDEDPTNKAAIIQRSKSLRSGAQKNKLIIIMVGLPGRGKTFLCNKLKCYLNWLGHNTAHFNVGNYRRLQKEAHELQDASFFDSHNKHGVEARTRALAAAVNDVMQFLTEGGQVAIFDATNTTKERRQQLVNTFHGRCQYIFIESICNDDQVLENNYRYKMKYSPDYVNVDTEAAIADFKQRILKYNEVYEPIDDRRLHYIKLIDMVTGRGYMDVNRISGYIPGKIVFFLMQVCKAGMTAGQSRKIWLTRHGESCFNMAGRIGGDSGLTARGEAYARLLPDVLDSRLPATFNESGVPVSVWTSTLKRTIATANHLPYPKLRWKALDEIHAGVCDGMTYPEIAAKFPDDYEARKKDKLRYRYPSGESYLDVVQRLEPVVIEMEREREYIMVVGHQAILRAIFGYFMAIPLEKIPRLDIPLHTLIELQPRPDGTMEVSFLPVPVSPPLGITAGPSLRQQQQQQQQHTGFPANPPVQLPLGATCSDAAAAAAVGGVAGGGLGRGSSGYPGRGRESLKLFSCCLVPLTEDAAHAAGKDPAHSCCVAVSTSECSSQQVAKPTSSTNQQLSTARAKDASFAGAAAQTGIMARCDSASSTHAAAFLSWAKQQSASRRMSVEQFMQQHCGGPCKLDLDSADFGAMGLADVLAAAAPAAVPVSSPPNFHSSAAGLAKAQQWQQQQQQQQLEPFAPHDGWLSGPPKPACHEARVVAADGINALRQTRDGEIEGMLRLLCTVFNVETATVALLTGEAIYITGACGALPTCICPDRWGFCGWSFVNSHHELLVVEDMDKDARFSENFFVCDPTFSLKFYVAAPLVSANGHRLGTLCIMGQQPRSFDAQRGQMLANLAEMLVRQLEARWVRSLQLEARWVRSLQASGSTPELRRSVACYNTCYLVLDLSSNPWRVVHMNEPAREATGVDWGASYSSVVARGLPLPGLVMGPLVGRGSYGRVYRGLLRGQPVAVKIIEDTASLRLAPTGEPLEVSLTRDLKQTGIMATLGYTYSDASAVPASTSMRASAAAAGGGGVRPQRPGAAGAGRGRAALRPGSRVCWMLFEYCDKGVLGDGVLRGWFRTRPSVNGGAPQLRTIGLTALEIAVAMEHLHGQGILHGDLCGGNVMLSKSATSPHGFTAKVGDFGLARINRDSSTAAAGAEVAAAKHPVDQRLGSNEYGTITHMSPEVLLGGGAAFTPAADVYSWGVLLWEMLTGGRAYAGMAAPAVVCQVAVLKRGLAIPKNLPAALDDLLRRALSPEPQDRPSFAEVVTVLTQFVQQSRAVDWEQWQVAVEAAHAEERAAAAAAAAAGEASPHGDAAAGCAAGEGCSK</sequence>
<dbReference type="Gene3D" id="3.30.200.20">
    <property type="entry name" value="Phosphorylase Kinase, domain 1"/>
    <property type="match status" value="1"/>
</dbReference>
<proteinExistence type="inferred from homology"/>
<feature type="domain" description="Protein kinase" evidence="6">
    <location>
        <begin position="993"/>
        <end position="1324"/>
    </location>
</feature>
<dbReference type="InterPro" id="IPR027417">
    <property type="entry name" value="P-loop_NTPase"/>
</dbReference>
<dbReference type="PROSITE" id="PS00175">
    <property type="entry name" value="PG_MUTASE"/>
    <property type="match status" value="1"/>
</dbReference>
<evidence type="ECO:0000259" key="6">
    <source>
        <dbReference type="PROSITE" id="PS50011"/>
    </source>
</evidence>
<dbReference type="Gene3D" id="3.40.50.300">
    <property type="entry name" value="P-loop containing nucleotide triphosphate hydrolases"/>
    <property type="match status" value="1"/>
</dbReference>
<evidence type="ECO:0000256" key="5">
    <source>
        <dbReference type="SAM" id="MobiDB-lite"/>
    </source>
</evidence>
<dbReference type="PROSITE" id="PS00107">
    <property type="entry name" value="PROTEIN_KINASE_ATP"/>
    <property type="match status" value="1"/>
</dbReference>
<dbReference type="InterPro" id="IPR001245">
    <property type="entry name" value="Ser-Thr/Tyr_kinase_cat_dom"/>
</dbReference>
<dbReference type="SUPFAM" id="SSF53254">
    <property type="entry name" value="Phosphoglycerate mutase-like"/>
    <property type="match status" value="1"/>
</dbReference>
<organism evidence="7 8">
    <name type="scientific">Tetradesmus obliquus</name>
    <name type="common">Green alga</name>
    <name type="synonym">Acutodesmus obliquus</name>
    <dbReference type="NCBI Taxonomy" id="3088"/>
    <lineage>
        <taxon>Eukaryota</taxon>
        <taxon>Viridiplantae</taxon>
        <taxon>Chlorophyta</taxon>
        <taxon>core chlorophytes</taxon>
        <taxon>Chlorophyceae</taxon>
        <taxon>CS clade</taxon>
        <taxon>Sphaeropleales</taxon>
        <taxon>Scenedesmaceae</taxon>
        <taxon>Tetradesmus</taxon>
    </lineage>
</organism>
<dbReference type="SUPFAM" id="SSF55781">
    <property type="entry name" value="GAF domain-like"/>
    <property type="match status" value="1"/>
</dbReference>
<comment type="similarity">
    <text evidence="1">Belongs to the protein kinase superfamily. TKL Ser/Thr protein kinase family. ROCO subfamily.</text>
</comment>
<evidence type="ECO:0000256" key="2">
    <source>
        <dbReference type="ARBA" id="ARBA00022741"/>
    </source>
</evidence>
<dbReference type="Pfam" id="PF01591">
    <property type="entry name" value="6PF2K"/>
    <property type="match status" value="1"/>
</dbReference>
<evidence type="ECO:0000256" key="3">
    <source>
        <dbReference type="ARBA" id="ARBA00022840"/>
    </source>
</evidence>
<dbReference type="InterPro" id="IPR011009">
    <property type="entry name" value="Kinase-like_dom_sf"/>
</dbReference>
<dbReference type="InterPro" id="IPR008266">
    <property type="entry name" value="Tyr_kinase_AS"/>
</dbReference>
<feature type="region of interest" description="Disordered" evidence="5">
    <location>
        <begin position="1076"/>
        <end position="1096"/>
    </location>
</feature>
<protein>
    <recommendedName>
        <fullName evidence="6">Protein kinase domain-containing protein</fullName>
    </recommendedName>
</protein>
<dbReference type="Gene3D" id="1.10.510.10">
    <property type="entry name" value="Transferase(Phosphotransferase) domain 1"/>
    <property type="match status" value="1"/>
</dbReference>
<dbReference type="SUPFAM" id="SSF56112">
    <property type="entry name" value="Protein kinase-like (PK-like)"/>
    <property type="match status" value="1"/>
</dbReference>
<dbReference type="Gene3D" id="3.30.450.40">
    <property type="match status" value="1"/>
</dbReference>
<evidence type="ECO:0000256" key="1">
    <source>
        <dbReference type="ARBA" id="ARBA00008171"/>
    </source>
</evidence>
<dbReference type="PROSITE" id="PS00109">
    <property type="entry name" value="PROTEIN_KINASE_TYR"/>
    <property type="match status" value="1"/>
</dbReference>
<dbReference type="InterPro" id="IPR003094">
    <property type="entry name" value="6Pfruct_kin"/>
</dbReference>
<dbReference type="SUPFAM" id="SSF52540">
    <property type="entry name" value="P-loop containing nucleoside triphosphate hydrolases"/>
    <property type="match status" value="1"/>
</dbReference>
<dbReference type="Gene3D" id="3.40.50.1240">
    <property type="entry name" value="Phosphoglycerate mutase-like"/>
    <property type="match status" value="1"/>
</dbReference>
<feature type="binding site" evidence="4">
    <location>
        <position position="1020"/>
    </location>
    <ligand>
        <name>ATP</name>
        <dbReference type="ChEBI" id="CHEBI:30616"/>
    </ligand>
</feature>
<dbReference type="InterPro" id="IPR017441">
    <property type="entry name" value="Protein_kinase_ATP_BS"/>
</dbReference>
<accession>A0ABY8UJE6</accession>
<dbReference type="EMBL" id="CP126220">
    <property type="protein sequence ID" value="WIA21658.1"/>
    <property type="molecule type" value="Genomic_DNA"/>
</dbReference>
<evidence type="ECO:0000256" key="4">
    <source>
        <dbReference type="PROSITE-ProRule" id="PRU10141"/>
    </source>
</evidence>
<feature type="compositionally biased region" description="Polar residues" evidence="5">
    <location>
        <begin position="12"/>
        <end position="26"/>
    </location>
</feature>
<dbReference type="PANTHER" id="PTHR10606">
    <property type="entry name" value="6-PHOSPHOFRUCTO-2-KINASE/FRUCTOSE-2,6-BISPHOSPHATASE"/>
    <property type="match status" value="1"/>
</dbReference>
<dbReference type="PANTHER" id="PTHR10606:SF44">
    <property type="entry name" value="6-PHOSPHOFRUCTO 2-KINASE_FRUCTOSE 2,6-BISPHOSPHATASE LONG FORM"/>
    <property type="match status" value="1"/>
</dbReference>
<keyword evidence="3 4" id="KW-0067">ATP-binding</keyword>
<gene>
    <name evidence="7" type="ORF">OEZ85_000830</name>
</gene>
<dbReference type="Proteomes" id="UP001244341">
    <property type="component" value="Chromosome 13b"/>
</dbReference>
<dbReference type="Pfam" id="PF00300">
    <property type="entry name" value="His_Phos_1"/>
    <property type="match status" value="1"/>
</dbReference>
<dbReference type="Pfam" id="PF07714">
    <property type="entry name" value="PK_Tyr_Ser-Thr"/>
    <property type="match status" value="1"/>
</dbReference>
<keyword evidence="2 4" id="KW-0547">Nucleotide-binding</keyword>
<dbReference type="InterPro" id="IPR013079">
    <property type="entry name" value="6Phosfructo_kin"/>
</dbReference>
<reference evidence="7 8" key="1">
    <citation type="submission" date="2023-05" db="EMBL/GenBank/DDBJ databases">
        <title>A 100% complete, gapless, phased diploid assembly of the Scenedesmus obliquus UTEX 3031 genome.</title>
        <authorList>
            <person name="Biondi T.C."/>
            <person name="Hanschen E.R."/>
            <person name="Kwon T."/>
            <person name="Eng W."/>
            <person name="Kruse C.P.S."/>
            <person name="Koehler S.I."/>
            <person name="Kunde Y."/>
            <person name="Gleasner C.D."/>
            <person name="You Mak K.T."/>
            <person name="Polle J."/>
            <person name="Hovde B.T."/>
            <person name="Starkenburg S.R."/>
        </authorList>
    </citation>
    <scope>NUCLEOTIDE SEQUENCE [LARGE SCALE GENOMIC DNA]</scope>
    <source>
        <strain evidence="7 8">DOE0152z</strain>
    </source>
</reference>
<dbReference type="SMART" id="SM00855">
    <property type="entry name" value="PGAM"/>
    <property type="match status" value="1"/>
</dbReference>
<dbReference type="PROSITE" id="PS50011">
    <property type="entry name" value="PROTEIN_KINASE_DOM"/>
    <property type="match status" value="1"/>
</dbReference>